<reference evidence="2 3" key="1">
    <citation type="submission" date="2016-10" db="EMBL/GenBank/DDBJ databases">
        <authorList>
            <person name="de Groot N.N."/>
        </authorList>
    </citation>
    <scope>NUCLEOTIDE SEQUENCE [LARGE SCALE GENOMIC DNA]</scope>
    <source>
        <strain evidence="2 3">CGMCC 1.10825</strain>
    </source>
</reference>
<dbReference type="EMBL" id="FNXE01000052">
    <property type="protein sequence ID" value="SEH99638.1"/>
    <property type="molecule type" value="Genomic_DNA"/>
</dbReference>
<keyword evidence="1" id="KW-0732">Signal</keyword>
<dbReference type="STRING" id="1159016.SAMN02927937_02624"/>
<keyword evidence="3" id="KW-1185">Reference proteome</keyword>
<evidence type="ECO:0000313" key="2">
    <source>
        <dbReference type="EMBL" id="SEH99638.1"/>
    </source>
</evidence>
<gene>
    <name evidence="2" type="ORF">SAMN02927937_02624</name>
</gene>
<dbReference type="Proteomes" id="UP000199634">
    <property type="component" value="Unassembled WGS sequence"/>
</dbReference>
<feature type="chain" id="PRO_5011754393" evidence="1">
    <location>
        <begin position="19"/>
        <end position="103"/>
    </location>
</feature>
<name>A0A1H6MDL2_9FLAO</name>
<evidence type="ECO:0000313" key="3">
    <source>
        <dbReference type="Proteomes" id="UP000199634"/>
    </source>
</evidence>
<feature type="signal peptide" evidence="1">
    <location>
        <begin position="1"/>
        <end position="18"/>
    </location>
</feature>
<dbReference type="AlphaFoldDB" id="A0A1H6MDL2"/>
<sequence length="103" mass="11298">MKIILSIIALSIIHAASAQNNSAYTALSEDSLKGKTYKAEITTLYARTVDGGVTDTRYCYLSFEKDSVKSTHVELHISYSDGQKRNPIHLKVKPILGGCIIPN</sequence>
<organism evidence="2 3">
    <name type="scientific">Paenimyroides marinum</name>
    <dbReference type="NCBI Taxonomy" id="1159016"/>
    <lineage>
        <taxon>Bacteria</taxon>
        <taxon>Pseudomonadati</taxon>
        <taxon>Bacteroidota</taxon>
        <taxon>Flavobacteriia</taxon>
        <taxon>Flavobacteriales</taxon>
        <taxon>Flavobacteriaceae</taxon>
        <taxon>Paenimyroides</taxon>
    </lineage>
</organism>
<protein>
    <submittedName>
        <fullName evidence="2">Uncharacterized protein</fullName>
    </submittedName>
</protein>
<accession>A0A1H6MDL2</accession>
<evidence type="ECO:0000256" key="1">
    <source>
        <dbReference type="SAM" id="SignalP"/>
    </source>
</evidence>
<proteinExistence type="predicted"/>